<accession>A0A2P5AAG6</accession>
<organism evidence="1 2">
    <name type="scientific">Parasponia andersonii</name>
    <name type="common">Sponia andersonii</name>
    <dbReference type="NCBI Taxonomy" id="3476"/>
    <lineage>
        <taxon>Eukaryota</taxon>
        <taxon>Viridiplantae</taxon>
        <taxon>Streptophyta</taxon>
        <taxon>Embryophyta</taxon>
        <taxon>Tracheophyta</taxon>
        <taxon>Spermatophyta</taxon>
        <taxon>Magnoliopsida</taxon>
        <taxon>eudicotyledons</taxon>
        <taxon>Gunneridae</taxon>
        <taxon>Pentapetalae</taxon>
        <taxon>rosids</taxon>
        <taxon>fabids</taxon>
        <taxon>Rosales</taxon>
        <taxon>Cannabaceae</taxon>
        <taxon>Parasponia</taxon>
    </lineage>
</organism>
<dbReference type="Proteomes" id="UP000237105">
    <property type="component" value="Unassembled WGS sequence"/>
</dbReference>
<protein>
    <submittedName>
        <fullName evidence="1">Uncharacterized protein</fullName>
    </submittedName>
</protein>
<reference evidence="2" key="1">
    <citation type="submission" date="2016-06" db="EMBL/GenBank/DDBJ databases">
        <title>Parallel loss of symbiosis genes in relatives of nitrogen-fixing non-legume Parasponia.</title>
        <authorList>
            <person name="Van Velzen R."/>
            <person name="Holmer R."/>
            <person name="Bu F."/>
            <person name="Rutten L."/>
            <person name="Van Zeijl A."/>
            <person name="Liu W."/>
            <person name="Santuari L."/>
            <person name="Cao Q."/>
            <person name="Sharma T."/>
            <person name="Shen D."/>
            <person name="Roswanjaya Y."/>
            <person name="Wardhani T."/>
            <person name="Kalhor M.S."/>
            <person name="Jansen J."/>
            <person name="Van den Hoogen J."/>
            <person name="Gungor B."/>
            <person name="Hartog M."/>
            <person name="Hontelez J."/>
            <person name="Verver J."/>
            <person name="Yang W.-C."/>
            <person name="Schijlen E."/>
            <person name="Repin R."/>
            <person name="Schilthuizen M."/>
            <person name="Schranz E."/>
            <person name="Heidstra R."/>
            <person name="Miyata K."/>
            <person name="Fedorova E."/>
            <person name="Kohlen W."/>
            <person name="Bisseling T."/>
            <person name="Smit S."/>
            <person name="Geurts R."/>
        </authorList>
    </citation>
    <scope>NUCLEOTIDE SEQUENCE [LARGE SCALE GENOMIC DNA]</scope>
    <source>
        <strain evidence="2">cv. WU1-14</strain>
    </source>
</reference>
<sequence>NNQLVQDVARMRNELNHLMAREQYHVGEKYSLFTPEIQDALLPNSFKMLTIATYSSRMTS</sequence>
<comment type="caution">
    <text evidence="1">The sequence shown here is derived from an EMBL/GenBank/DDBJ whole genome shotgun (WGS) entry which is preliminary data.</text>
</comment>
<name>A0A2P5AAG6_PARAD</name>
<gene>
    <name evidence="1" type="ORF">PanWU01x14_352290</name>
</gene>
<feature type="non-terminal residue" evidence="1">
    <location>
        <position position="1"/>
    </location>
</feature>
<proteinExistence type="predicted"/>
<evidence type="ECO:0000313" key="1">
    <source>
        <dbReference type="EMBL" id="PON33504.1"/>
    </source>
</evidence>
<dbReference type="EMBL" id="JXTB01000724">
    <property type="protein sequence ID" value="PON33504.1"/>
    <property type="molecule type" value="Genomic_DNA"/>
</dbReference>
<keyword evidence="2" id="KW-1185">Reference proteome</keyword>
<evidence type="ECO:0000313" key="2">
    <source>
        <dbReference type="Proteomes" id="UP000237105"/>
    </source>
</evidence>
<dbReference type="AlphaFoldDB" id="A0A2P5AAG6"/>